<protein>
    <recommendedName>
        <fullName evidence="6">SPOR domain-containing protein</fullName>
    </recommendedName>
</protein>
<dbReference type="RefSeq" id="WP_166270408.1">
    <property type="nucleotide sequence ID" value="NZ_CP048029.1"/>
</dbReference>
<evidence type="ECO:0008006" key="6">
    <source>
        <dbReference type="Google" id="ProtNLM"/>
    </source>
</evidence>
<feature type="region of interest" description="Disordered" evidence="2">
    <location>
        <begin position="239"/>
        <end position="260"/>
    </location>
</feature>
<organism evidence="4 5">
    <name type="scientific">Caldichromatium japonicum</name>
    <dbReference type="NCBI Taxonomy" id="2699430"/>
    <lineage>
        <taxon>Bacteria</taxon>
        <taxon>Pseudomonadati</taxon>
        <taxon>Pseudomonadota</taxon>
        <taxon>Gammaproteobacteria</taxon>
        <taxon>Chromatiales</taxon>
        <taxon>Chromatiaceae</taxon>
        <taxon>Caldichromatium</taxon>
    </lineage>
</organism>
<feature type="compositionally biased region" description="Basic and acidic residues" evidence="2">
    <location>
        <begin position="291"/>
        <end position="302"/>
    </location>
</feature>
<feature type="region of interest" description="Disordered" evidence="2">
    <location>
        <begin position="202"/>
        <end position="225"/>
    </location>
</feature>
<evidence type="ECO:0000256" key="2">
    <source>
        <dbReference type="SAM" id="MobiDB-lite"/>
    </source>
</evidence>
<accession>A0A6G7VCN4</accession>
<gene>
    <name evidence="4" type="ORF">GWK36_06225</name>
</gene>
<keyword evidence="5" id="KW-1185">Reference proteome</keyword>
<evidence type="ECO:0000256" key="3">
    <source>
        <dbReference type="SAM" id="Phobius"/>
    </source>
</evidence>
<feature type="region of interest" description="Disordered" evidence="2">
    <location>
        <begin position="1"/>
        <end position="29"/>
    </location>
</feature>
<keyword evidence="3" id="KW-0472">Membrane</keyword>
<feature type="coiled-coil region" evidence="1">
    <location>
        <begin position="41"/>
        <end position="72"/>
    </location>
</feature>
<keyword evidence="3" id="KW-0812">Transmembrane</keyword>
<dbReference type="EMBL" id="CP048029">
    <property type="protein sequence ID" value="QIK37645.1"/>
    <property type="molecule type" value="Genomic_DNA"/>
</dbReference>
<feature type="transmembrane region" description="Helical" evidence="3">
    <location>
        <begin position="107"/>
        <end position="129"/>
    </location>
</feature>
<feature type="region of interest" description="Disordered" evidence="2">
    <location>
        <begin position="272"/>
        <end position="350"/>
    </location>
</feature>
<name>A0A6G7VCN4_9GAMM</name>
<dbReference type="InterPro" id="IPR036680">
    <property type="entry name" value="SPOR-like_sf"/>
</dbReference>
<feature type="compositionally biased region" description="Basic and acidic residues" evidence="2">
    <location>
        <begin position="1"/>
        <end position="13"/>
    </location>
</feature>
<evidence type="ECO:0000313" key="5">
    <source>
        <dbReference type="Proteomes" id="UP000502699"/>
    </source>
</evidence>
<keyword evidence="1" id="KW-0175">Coiled coil</keyword>
<feature type="coiled-coil region" evidence="1">
    <location>
        <begin position="128"/>
        <end position="155"/>
    </location>
</feature>
<evidence type="ECO:0000313" key="4">
    <source>
        <dbReference type="EMBL" id="QIK37645.1"/>
    </source>
</evidence>
<evidence type="ECO:0000256" key="1">
    <source>
        <dbReference type="SAM" id="Coils"/>
    </source>
</evidence>
<dbReference type="AlphaFoldDB" id="A0A6G7VCN4"/>
<proteinExistence type="predicted"/>
<keyword evidence="3" id="KW-1133">Transmembrane helix</keyword>
<dbReference type="GO" id="GO:0042834">
    <property type="term" value="F:peptidoglycan binding"/>
    <property type="evidence" value="ECO:0007669"/>
    <property type="project" value="InterPro"/>
</dbReference>
<dbReference type="Proteomes" id="UP000502699">
    <property type="component" value="Chromosome"/>
</dbReference>
<dbReference type="KEGG" id="cjap:GWK36_06225"/>
<dbReference type="Gene3D" id="3.30.70.1070">
    <property type="entry name" value="Sporulation related repeat"/>
    <property type="match status" value="1"/>
</dbReference>
<reference evidence="5" key="1">
    <citation type="submission" date="2020-01" db="EMBL/GenBank/DDBJ databases">
        <title>Caldichromatium gen. nov., sp. nov., a thermophilic purple sulfur bacterium member of the family Chromatiaceae isolated from Nakabusa hot spring, Japan.</title>
        <authorList>
            <person name="Saini M.K."/>
            <person name="Hanada S."/>
            <person name="Tank M."/>
        </authorList>
    </citation>
    <scope>NUCLEOTIDE SEQUENCE [LARGE SCALE GENOMIC DNA]</scope>
    <source>
        <strain evidence="5">No.7</strain>
    </source>
</reference>
<sequence>METPDSVRMDSVRMETAPSHHPKSQATLTDVRPNPALVRYLKILADRLLQLNAELKQSRQELETLERDLISRLADVDDERRRGETRVQRLLRSQRDELDASLQGQRIFIAMLLFLISLLVGSGLAFVLLRLQDSHQSLEAQITDLRKAITQINLNASVTNDPKTRDQIERLSQALTQISNGLERRGDFTPDLNLDLTPATRPALLSDATPPPPATLAPSQPLATGTAMAEDSVALVADASPPLGPAATEPGSPLPPPEDQIEHMAAHDAEVAPNSLDETPTAASTSAQTEAADRSGRADRQMPGDVSSAPGESAQGGQIQPPGDETVPTSPPLPDQSAPSGTASPGALPAKSPLRLARRIEIGNRTFCLQLIGFSTLQALERFVADNPFPMVYYYREETYQGRPWFVLIHSLHETRESAESAVASLPPPLARLNLWVRRLKPETELIEVQRLAP</sequence>
<feature type="compositionally biased region" description="Low complexity" evidence="2">
    <location>
        <begin position="278"/>
        <end position="290"/>
    </location>
</feature>